<dbReference type="OrthoDB" id="6240183at2"/>
<dbReference type="RefSeq" id="WP_139446385.1">
    <property type="nucleotide sequence ID" value="NZ_SMDR01000001.1"/>
</dbReference>
<comment type="caution">
    <text evidence="2">The sequence shown here is derived from an EMBL/GenBank/DDBJ whole genome shotgun (WGS) entry which is preliminary data.</text>
</comment>
<evidence type="ECO:0000256" key="1">
    <source>
        <dbReference type="SAM" id="SignalP"/>
    </source>
</evidence>
<feature type="chain" id="PRO_5022722029" evidence="1">
    <location>
        <begin position="29"/>
        <end position="73"/>
    </location>
</feature>
<gene>
    <name evidence="2" type="ORF">E1B00_05360</name>
</gene>
<accession>A0A5C4RVJ6</accession>
<dbReference type="AlphaFoldDB" id="A0A5C4RVJ6"/>
<dbReference type="Proteomes" id="UP000305760">
    <property type="component" value="Unassembled WGS sequence"/>
</dbReference>
<evidence type="ECO:0000313" key="2">
    <source>
        <dbReference type="EMBL" id="TNJ35190.1"/>
    </source>
</evidence>
<reference evidence="2 3" key="1">
    <citation type="submission" date="2019-03" db="EMBL/GenBank/DDBJ databases">
        <title>Arenimonas daejeonensis sp. nov., isolated from compost.</title>
        <authorList>
            <person name="Jeon C.O."/>
        </authorList>
    </citation>
    <scope>NUCLEOTIDE SEQUENCE [LARGE SCALE GENOMIC DNA]</scope>
    <source>
        <strain evidence="2 3">R29</strain>
    </source>
</reference>
<evidence type="ECO:0000313" key="3">
    <source>
        <dbReference type="Proteomes" id="UP000305760"/>
    </source>
</evidence>
<dbReference type="PROSITE" id="PS51257">
    <property type="entry name" value="PROKAR_LIPOPROTEIN"/>
    <property type="match status" value="1"/>
</dbReference>
<organism evidence="2 3">
    <name type="scientific">Arenimonas terrae</name>
    <dbReference type="NCBI Taxonomy" id="2546226"/>
    <lineage>
        <taxon>Bacteria</taxon>
        <taxon>Pseudomonadati</taxon>
        <taxon>Pseudomonadota</taxon>
        <taxon>Gammaproteobacteria</taxon>
        <taxon>Lysobacterales</taxon>
        <taxon>Lysobacteraceae</taxon>
        <taxon>Arenimonas</taxon>
    </lineage>
</organism>
<keyword evidence="3" id="KW-1185">Reference proteome</keyword>
<proteinExistence type="predicted"/>
<sequence length="73" mass="7774">MNTACKCISLVVGSLLLIGCASTGTAQMAPDSARDPAFSYDRDYMAAVEKASKAAGVDVVWVNPPRNRDRDKP</sequence>
<name>A0A5C4RVJ6_9GAMM</name>
<feature type="signal peptide" evidence="1">
    <location>
        <begin position="1"/>
        <end position="28"/>
    </location>
</feature>
<keyword evidence="1" id="KW-0732">Signal</keyword>
<protein>
    <submittedName>
        <fullName evidence="2">Uncharacterized protein</fullName>
    </submittedName>
</protein>
<dbReference type="EMBL" id="SMDR01000001">
    <property type="protein sequence ID" value="TNJ35190.1"/>
    <property type="molecule type" value="Genomic_DNA"/>
</dbReference>